<evidence type="ECO:0000259" key="4">
    <source>
        <dbReference type="Pfam" id="PF00954"/>
    </source>
</evidence>
<dbReference type="Proteomes" id="UP001386955">
    <property type="component" value="Unassembled WGS sequence"/>
</dbReference>
<evidence type="ECO:0000313" key="5">
    <source>
        <dbReference type="EMBL" id="KAK7405119.1"/>
    </source>
</evidence>
<gene>
    <name evidence="5" type="ORF">VNO78_06315</name>
</gene>
<dbReference type="PANTHER" id="PTHR32444">
    <property type="entry name" value="BULB-TYPE LECTIN DOMAIN-CONTAINING PROTEIN"/>
    <property type="match status" value="1"/>
</dbReference>
<evidence type="ECO:0000256" key="2">
    <source>
        <dbReference type="ARBA" id="ARBA00023157"/>
    </source>
</evidence>
<protein>
    <recommendedName>
        <fullName evidence="4">S-locus glycoprotein domain-containing protein</fullName>
    </recommendedName>
</protein>
<accession>A0AAN9SUV5</accession>
<feature type="transmembrane region" description="Helical" evidence="3">
    <location>
        <begin position="149"/>
        <end position="170"/>
    </location>
</feature>
<reference evidence="5 6" key="1">
    <citation type="submission" date="2024-01" db="EMBL/GenBank/DDBJ databases">
        <title>The genomes of 5 underutilized Papilionoideae crops provide insights into root nodulation and disease resistanc.</title>
        <authorList>
            <person name="Jiang F."/>
        </authorList>
    </citation>
    <scope>NUCLEOTIDE SEQUENCE [LARGE SCALE GENOMIC DNA]</scope>
    <source>
        <strain evidence="5">DUOXIRENSHENG_FW03</strain>
        <tissue evidence="5">Leaves</tissue>
    </source>
</reference>
<dbReference type="AlphaFoldDB" id="A0AAN9SUV5"/>
<keyword evidence="3" id="KW-0472">Membrane</keyword>
<name>A0AAN9SUV5_PSOTE</name>
<comment type="caution">
    <text evidence="5">The sequence shown here is derived from an EMBL/GenBank/DDBJ whole genome shotgun (WGS) entry which is preliminary data.</text>
</comment>
<proteinExistence type="predicted"/>
<keyword evidence="2" id="KW-1015">Disulfide bond</keyword>
<evidence type="ECO:0000313" key="6">
    <source>
        <dbReference type="Proteomes" id="UP001386955"/>
    </source>
</evidence>
<keyword evidence="6" id="KW-1185">Reference proteome</keyword>
<evidence type="ECO:0000256" key="1">
    <source>
        <dbReference type="ARBA" id="ARBA00022729"/>
    </source>
</evidence>
<keyword evidence="3" id="KW-0812">Transmembrane</keyword>
<evidence type="ECO:0000256" key="3">
    <source>
        <dbReference type="SAM" id="Phobius"/>
    </source>
</evidence>
<dbReference type="Pfam" id="PF00954">
    <property type="entry name" value="S_locus_glycop"/>
    <property type="match status" value="1"/>
</dbReference>
<dbReference type="EMBL" id="JAYMYS010000002">
    <property type="protein sequence ID" value="KAK7405119.1"/>
    <property type="molecule type" value="Genomic_DNA"/>
</dbReference>
<dbReference type="PANTHER" id="PTHR32444:SF235">
    <property type="entry name" value="OS01G0783900 PROTEIN"/>
    <property type="match status" value="1"/>
</dbReference>
<keyword evidence="3" id="KW-1133">Transmembrane helix</keyword>
<dbReference type="GO" id="GO:0048544">
    <property type="term" value="P:recognition of pollen"/>
    <property type="evidence" value="ECO:0007669"/>
    <property type="project" value="InterPro"/>
</dbReference>
<organism evidence="5 6">
    <name type="scientific">Psophocarpus tetragonolobus</name>
    <name type="common">Winged bean</name>
    <name type="synonym">Dolichos tetragonolobus</name>
    <dbReference type="NCBI Taxonomy" id="3891"/>
    <lineage>
        <taxon>Eukaryota</taxon>
        <taxon>Viridiplantae</taxon>
        <taxon>Streptophyta</taxon>
        <taxon>Embryophyta</taxon>
        <taxon>Tracheophyta</taxon>
        <taxon>Spermatophyta</taxon>
        <taxon>Magnoliopsida</taxon>
        <taxon>eudicotyledons</taxon>
        <taxon>Gunneridae</taxon>
        <taxon>Pentapetalae</taxon>
        <taxon>rosids</taxon>
        <taxon>fabids</taxon>
        <taxon>Fabales</taxon>
        <taxon>Fabaceae</taxon>
        <taxon>Papilionoideae</taxon>
        <taxon>50 kb inversion clade</taxon>
        <taxon>NPAAA clade</taxon>
        <taxon>indigoferoid/millettioid clade</taxon>
        <taxon>Phaseoleae</taxon>
        <taxon>Psophocarpus</taxon>
    </lineage>
</organism>
<keyword evidence="1" id="KW-0732">Signal</keyword>
<sequence>MGWDLRTGLERKITSWKGLDNPSPGQLSWGLMLHNYPEFYLMIGKQKYFRIGPWNGLHFSGLSNQNPNPVYAFEYVTTNDLMYASNKVEMFYSFTLKNSSVFAQVKINETTSSIQTTVWEKDWETWRLYQVAPRDSCDEKLGLRQSVKIVVAATIAGITGILSVCIFAIYRVRRSISVKAFTLPGTVMLSLDRAEETWLSCLFVRSIKINQEEQPGHRQSVKIVVAATVCISAIESEEAFLLKY</sequence>
<dbReference type="InterPro" id="IPR000858">
    <property type="entry name" value="S_locus_glycoprot_dom"/>
</dbReference>
<feature type="domain" description="S-locus glycoprotein" evidence="4">
    <location>
        <begin position="49"/>
        <end position="139"/>
    </location>
</feature>